<dbReference type="GO" id="GO:0006260">
    <property type="term" value="P:DNA replication"/>
    <property type="evidence" value="ECO:0007669"/>
    <property type="project" value="InterPro"/>
</dbReference>
<dbReference type="InterPro" id="IPR000424">
    <property type="entry name" value="Primosome_PriB/ssb"/>
</dbReference>
<keyword evidence="6" id="KW-1185">Reference proteome</keyword>
<sequence>MPRNQRGFKVVDGDNEEQGGRKFRGPAVNRVILVGRLASDPELHYTPSGSAVAQLRLATNEAEEPEFHALSAWGKLAEFAGSYLKKGRLLYLEGRLHWSTWKASDGSTRRSCEVRVNNLQVLDQRPESSEQPDEEGQ</sequence>
<dbReference type="PANTHER" id="PTHR10302:SF27">
    <property type="entry name" value="SINGLE-STRANDED DNA-BINDING PROTEIN"/>
    <property type="match status" value="1"/>
</dbReference>
<keyword evidence="1 2" id="KW-0238">DNA-binding</keyword>
<dbReference type="HAMAP" id="MF_00984">
    <property type="entry name" value="SSB"/>
    <property type="match status" value="1"/>
</dbReference>
<comment type="caution">
    <text evidence="5">The sequence shown here is derived from an EMBL/GenBank/DDBJ whole genome shotgun (WGS) entry which is preliminary data.</text>
</comment>
<dbReference type="AlphaFoldDB" id="A0A934N5A7"/>
<evidence type="ECO:0000256" key="2">
    <source>
        <dbReference type="HAMAP-Rule" id="MF_00984"/>
    </source>
</evidence>
<evidence type="ECO:0000256" key="3">
    <source>
        <dbReference type="RuleBase" id="RU000524"/>
    </source>
</evidence>
<dbReference type="RefSeq" id="WP_338205277.1">
    <property type="nucleotide sequence ID" value="NZ_JAEKNR010000235.1"/>
</dbReference>
<evidence type="ECO:0000256" key="1">
    <source>
        <dbReference type="ARBA" id="ARBA00023125"/>
    </source>
</evidence>
<dbReference type="PANTHER" id="PTHR10302">
    <property type="entry name" value="SINGLE-STRANDED DNA-BINDING PROTEIN"/>
    <property type="match status" value="1"/>
</dbReference>
<protein>
    <recommendedName>
        <fullName evidence="2 3">Single-stranded DNA-binding protein</fullName>
        <shortName evidence="2">SSB</shortName>
    </recommendedName>
</protein>
<proteinExistence type="inferred from homology"/>
<accession>A0A934N5A7</accession>
<dbReference type="InterPro" id="IPR012340">
    <property type="entry name" value="NA-bd_OB-fold"/>
</dbReference>
<dbReference type="Proteomes" id="UP000612893">
    <property type="component" value="Unassembled WGS sequence"/>
</dbReference>
<gene>
    <name evidence="5" type="ORF">JF922_24195</name>
</gene>
<evidence type="ECO:0000313" key="5">
    <source>
        <dbReference type="EMBL" id="MBJ7601160.1"/>
    </source>
</evidence>
<dbReference type="EMBL" id="JAEKNR010000235">
    <property type="protein sequence ID" value="MBJ7601160.1"/>
    <property type="molecule type" value="Genomic_DNA"/>
</dbReference>
<evidence type="ECO:0000256" key="4">
    <source>
        <dbReference type="SAM" id="MobiDB-lite"/>
    </source>
</evidence>
<organism evidence="5 6">
    <name type="scientific">Candidatus Nephthysia bennettiae</name>
    <dbReference type="NCBI Taxonomy" id="3127016"/>
    <lineage>
        <taxon>Bacteria</taxon>
        <taxon>Bacillati</taxon>
        <taxon>Candidatus Dormiibacterota</taxon>
        <taxon>Candidatus Dormibacteria</taxon>
        <taxon>Candidatus Dormibacterales</taxon>
        <taxon>Candidatus Dormibacteraceae</taxon>
        <taxon>Candidatus Nephthysia</taxon>
    </lineage>
</organism>
<dbReference type="PROSITE" id="PS50935">
    <property type="entry name" value="SSB"/>
    <property type="match status" value="1"/>
</dbReference>
<dbReference type="CDD" id="cd04496">
    <property type="entry name" value="SSB_OBF"/>
    <property type="match status" value="1"/>
</dbReference>
<feature type="region of interest" description="Disordered" evidence="4">
    <location>
        <begin position="1"/>
        <end position="22"/>
    </location>
</feature>
<reference evidence="5" key="1">
    <citation type="submission" date="2020-10" db="EMBL/GenBank/DDBJ databases">
        <title>Ca. Dormibacterota MAGs.</title>
        <authorList>
            <person name="Montgomery K."/>
        </authorList>
    </citation>
    <scope>NUCLEOTIDE SEQUENCE [LARGE SCALE GENOMIC DNA]</scope>
    <source>
        <strain evidence="5">SC8812_S17_10</strain>
    </source>
</reference>
<name>A0A934N5A7_9BACT</name>
<dbReference type="GO" id="GO:0009295">
    <property type="term" value="C:nucleoid"/>
    <property type="evidence" value="ECO:0007669"/>
    <property type="project" value="TreeGrafter"/>
</dbReference>
<dbReference type="Gene3D" id="2.40.50.140">
    <property type="entry name" value="Nucleic acid-binding proteins"/>
    <property type="match status" value="1"/>
</dbReference>
<evidence type="ECO:0000313" key="6">
    <source>
        <dbReference type="Proteomes" id="UP000612893"/>
    </source>
</evidence>
<dbReference type="SUPFAM" id="SSF50249">
    <property type="entry name" value="Nucleic acid-binding proteins"/>
    <property type="match status" value="1"/>
</dbReference>
<comment type="caution">
    <text evidence="2">Lacks conserved residue(s) required for the propagation of feature annotation.</text>
</comment>
<dbReference type="NCBIfam" id="TIGR00621">
    <property type="entry name" value="ssb"/>
    <property type="match status" value="1"/>
</dbReference>
<dbReference type="InterPro" id="IPR011344">
    <property type="entry name" value="ssDNA-bd"/>
</dbReference>
<comment type="subunit">
    <text evidence="2">Homotetramer.</text>
</comment>
<dbReference type="Pfam" id="PF00436">
    <property type="entry name" value="SSB"/>
    <property type="match status" value="1"/>
</dbReference>
<dbReference type="GO" id="GO:0003697">
    <property type="term" value="F:single-stranded DNA binding"/>
    <property type="evidence" value="ECO:0007669"/>
    <property type="project" value="UniProtKB-UniRule"/>
</dbReference>